<reference evidence="2" key="1">
    <citation type="submission" date="2015-07" db="EMBL/GenBank/DDBJ databases">
        <title>Transcriptome Assembly of Anthurium amnicola.</title>
        <authorList>
            <person name="Suzuki J."/>
        </authorList>
    </citation>
    <scope>NUCLEOTIDE SEQUENCE</scope>
</reference>
<sequence>VMGSSSSSMLPSPVEDSSWGDEGSWITIRGPTMVTSPASVSGEGDEFPAGDGGEESPAGCSNDTMKSCTAMMALDGGNSPVVDSYICSPHHFPKRQRFFSGFD</sequence>
<feature type="region of interest" description="Disordered" evidence="1">
    <location>
        <begin position="1"/>
        <end position="64"/>
    </location>
</feature>
<organism evidence="2">
    <name type="scientific">Anthurium amnicola</name>
    <dbReference type="NCBI Taxonomy" id="1678845"/>
    <lineage>
        <taxon>Eukaryota</taxon>
        <taxon>Viridiplantae</taxon>
        <taxon>Streptophyta</taxon>
        <taxon>Embryophyta</taxon>
        <taxon>Tracheophyta</taxon>
        <taxon>Spermatophyta</taxon>
        <taxon>Magnoliopsida</taxon>
        <taxon>Liliopsida</taxon>
        <taxon>Araceae</taxon>
        <taxon>Pothoideae</taxon>
        <taxon>Potheae</taxon>
        <taxon>Anthurium</taxon>
    </lineage>
</organism>
<protein>
    <submittedName>
        <fullName evidence="2">Regulatory protein E2</fullName>
    </submittedName>
</protein>
<evidence type="ECO:0000256" key="1">
    <source>
        <dbReference type="SAM" id="MobiDB-lite"/>
    </source>
</evidence>
<feature type="compositionally biased region" description="Acidic residues" evidence="1">
    <location>
        <begin position="43"/>
        <end position="54"/>
    </location>
</feature>
<name>A0A1D1ZLL4_9ARAE</name>
<accession>A0A1D1ZLL4</accession>
<gene>
    <name evidence="2" type="primary">E2_8</name>
    <name evidence="2" type="ORF">g.29701</name>
</gene>
<evidence type="ECO:0000313" key="2">
    <source>
        <dbReference type="EMBL" id="JAT67874.1"/>
    </source>
</evidence>
<feature type="non-terminal residue" evidence="2">
    <location>
        <position position="1"/>
    </location>
</feature>
<dbReference type="EMBL" id="GDJX01000062">
    <property type="protein sequence ID" value="JAT67874.1"/>
    <property type="molecule type" value="Transcribed_RNA"/>
</dbReference>
<proteinExistence type="predicted"/>
<dbReference type="AlphaFoldDB" id="A0A1D1ZLL4"/>
<feature type="compositionally biased region" description="Low complexity" evidence="1">
    <location>
        <begin position="1"/>
        <end position="17"/>
    </location>
</feature>